<reference evidence="3" key="3">
    <citation type="submission" date="2015-06" db="UniProtKB">
        <authorList>
            <consortium name="EnsemblPlants"/>
        </authorList>
    </citation>
    <scope>IDENTIFICATION</scope>
    <source>
        <strain evidence="3">cv. Jemalong A17</strain>
    </source>
</reference>
<reference evidence="2 4" key="2">
    <citation type="journal article" date="2014" name="BMC Genomics">
        <title>An improved genome release (version Mt4.0) for the model legume Medicago truncatula.</title>
        <authorList>
            <person name="Tang H."/>
            <person name="Krishnakumar V."/>
            <person name="Bidwell S."/>
            <person name="Rosen B."/>
            <person name="Chan A."/>
            <person name="Zhou S."/>
            <person name="Gentzbittel L."/>
            <person name="Childs K.L."/>
            <person name="Yandell M."/>
            <person name="Gundlach H."/>
            <person name="Mayer K.F."/>
            <person name="Schwartz D.C."/>
            <person name="Town C.D."/>
        </authorList>
    </citation>
    <scope>GENOME REANNOTATION</scope>
    <source>
        <strain evidence="2">A17</strain>
        <strain evidence="3 4">cv. Jemalong A17</strain>
    </source>
</reference>
<gene>
    <name evidence="2" type="ORF">MTR_0082s0010</name>
</gene>
<feature type="region of interest" description="Disordered" evidence="1">
    <location>
        <begin position="142"/>
        <end position="166"/>
    </location>
</feature>
<dbReference type="AlphaFoldDB" id="A0A072TIX2"/>
<dbReference type="HOGENOM" id="CLU_1134992_0_0_1"/>
<reference evidence="2 4" key="1">
    <citation type="journal article" date="2011" name="Nature">
        <title>The Medicago genome provides insight into the evolution of rhizobial symbioses.</title>
        <authorList>
            <person name="Young N.D."/>
            <person name="Debelle F."/>
            <person name="Oldroyd G.E."/>
            <person name="Geurts R."/>
            <person name="Cannon S.B."/>
            <person name="Udvardi M.K."/>
            <person name="Benedito V.A."/>
            <person name="Mayer K.F."/>
            <person name="Gouzy J."/>
            <person name="Schoof H."/>
            <person name="Van de Peer Y."/>
            <person name="Proost S."/>
            <person name="Cook D.R."/>
            <person name="Meyers B.C."/>
            <person name="Spannagl M."/>
            <person name="Cheung F."/>
            <person name="De Mita S."/>
            <person name="Krishnakumar V."/>
            <person name="Gundlach H."/>
            <person name="Zhou S."/>
            <person name="Mudge J."/>
            <person name="Bharti A.K."/>
            <person name="Murray J.D."/>
            <person name="Naoumkina M.A."/>
            <person name="Rosen B."/>
            <person name="Silverstein K.A."/>
            <person name="Tang H."/>
            <person name="Rombauts S."/>
            <person name="Zhao P.X."/>
            <person name="Zhou P."/>
            <person name="Barbe V."/>
            <person name="Bardou P."/>
            <person name="Bechner M."/>
            <person name="Bellec A."/>
            <person name="Berger A."/>
            <person name="Berges H."/>
            <person name="Bidwell S."/>
            <person name="Bisseling T."/>
            <person name="Choisne N."/>
            <person name="Couloux A."/>
            <person name="Denny R."/>
            <person name="Deshpande S."/>
            <person name="Dai X."/>
            <person name="Doyle J.J."/>
            <person name="Dudez A.M."/>
            <person name="Farmer A.D."/>
            <person name="Fouteau S."/>
            <person name="Franken C."/>
            <person name="Gibelin C."/>
            <person name="Gish J."/>
            <person name="Goldstein S."/>
            <person name="Gonzalez A.J."/>
            <person name="Green P.J."/>
            <person name="Hallab A."/>
            <person name="Hartog M."/>
            <person name="Hua A."/>
            <person name="Humphray S.J."/>
            <person name="Jeong D.H."/>
            <person name="Jing Y."/>
            <person name="Jocker A."/>
            <person name="Kenton S.M."/>
            <person name="Kim D.J."/>
            <person name="Klee K."/>
            <person name="Lai H."/>
            <person name="Lang C."/>
            <person name="Lin S."/>
            <person name="Macmil S.L."/>
            <person name="Magdelenat G."/>
            <person name="Matthews L."/>
            <person name="McCorrison J."/>
            <person name="Monaghan E.L."/>
            <person name="Mun J.H."/>
            <person name="Najar F.Z."/>
            <person name="Nicholson C."/>
            <person name="Noirot C."/>
            <person name="O'Bleness M."/>
            <person name="Paule C.R."/>
            <person name="Poulain J."/>
            <person name="Prion F."/>
            <person name="Qin B."/>
            <person name="Qu C."/>
            <person name="Retzel E.F."/>
            <person name="Riddle C."/>
            <person name="Sallet E."/>
            <person name="Samain S."/>
            <person name="Samson N."/>
            <person name="Sanders I."/>
            <person name="Saurat O."/>
            <person name="Scarpelli C."/>
            <person name="Schiex T."/>
            <person name="Segurens B."/>
            <person name="Severin A.J."/>
            <person name="Sherrier D.J."/>
            <person name="Shi R."/>
            <person name="Sims S."/>
            <person name="Singer S.R."/>
            <person name="Sinharoy S."/>
            <person name="Sterck L."/>
            <person name="Viollet A."/>
            <person name="Wang B.B."/>
            <person name="Wang K."/>
            <person name="Wang M."/>
            <person name="Wang X."/>
            <person name="Warfsmann J."/>
            <person name="Weissenbach J."/>
            <person name="White D.D."/>
            <person name="White J.D."/>
            <person name="Wiley G.B."/>
            <person name="Wincker P."/>
            <person name="Xing Y."/>
            <person name="Yang L."/>
            <person name="Yao Z."/>
            <person name="Ying F."/>
            <person name="Zhai J."/>
            <person name="Zhou L."/>
            <person name="Zuber A."/>
            <person name="Denarie J."/>
            <person name="Dixon R.A."/>
            <person name="May G.D."/>
            <person name="Schwartz D.C."/>
            <person name="Rogers J."/>
            <person name="Quetier F."/>
            <person name="Town C.D."/>
            <person name="Roe B.A."/>
        </authorList>
    </citation>
    <scope>NUCLEOTIDE SEQUENCE [LARGE SCALE GENOMIC DNA]</scope>
    <source>
        <strain evidence="2">A17</strain>
        <strain evidence="3 4">cv. Jemalong A17</strain>
    </source>
</reference>
<organism evidence="2 4">
    <name type="scientific">Medicago truncatula</name>
    <name type="common">Barrel medic</name>
    <name type="synonym">Medicago tribuloides</name>
    <dbReference type="NCBI Taxonomy" id="3880"/>
    <lineage>
        <taxon>Eukaryota</taxon>
        <taxon>Viridiplantae</taxon>
        <taxon>Streptophyta</taxon>
        <taxon>Embryophyta</taxon>
        <taxon>Tracheophyta</taxon>
        <taxon>Spermatophyta</taxon>
        <taxon>Magnoliopsida</taxon>
        <taxon>eudicotyledons</taxon>
        <taxon>Gunneridae</taxon>
        <taxon>Pentapetalae</taxon>
        <taxon>rosids</taxon>
        <taxon>fabids</taxon>
        <taxon>Fabales</taxon>
        <taxon>Fabaceae</taxon>
        <taxon>Papilionoideae</taxon>
        <taxon>50 kb inversion clade</taxon>
        <taxon>NPAAA clade</taxon>
        <taxon>Hologalegina</taxon>
        <taxon>IRL clade</taxon>
        <taxon>Trifolieae</taxon>
        <taxon>Medicago</taxon>
    </lineage>
</organism>
<evidence type="ECO:0000256" key="1">
    <source>
        <dbReference type="SAM" id="MobiDB-lite"/>
    </source>
</evidence>
<keyword evidence="4" id="KW-1185">Reference proteome</keyword>
<evidence type="ECO:0000313" key="2">
    <source>
        <dbReference type="EMBL" id="KEH16843.1"/>
    </source>
</evidence>
<protein>
    <submittedName>
        <fullName evidence="2 3">Uncharacterized protein</fullName>
    </submittedName>
</protein>
<dbReference type="Proteomes" id="UP000002051">
    <property type="component" value="Unassembled WGS sequence"/>
</dbReference>
<dbReference type="EnsemblPlants" id="KEH16843">
    <property type="protein sequence ID" value="KEH16843"/>
    <property type="gene ID" value="MTR_0082s0010"/>
</dbReference>
<evidence type="ECO:0000313" key="4">
    <source>
        <dbReference type="Proteomes" id="UP000002051"/>
    </source>
</evidence>
<name>A0A072TIX2_MEDTR</name>
<evidence type="ECO:0000313" key="3">
    <source>
        <dbReference type="EnsemblPlants" id="KEH16843"/>
    </source>
</evidence>
<sequence length="245" mass="27741">MSLSPGRVLPKRRFSFSCATLDLRKTGAACKGLSPAMCRECTPEGSDPISVAEELDLCKPGPESLKLTCLGEWWDDKWTGRPSPNFPVNSSSFFWRYAESAACYYCVLEFEQKIKVRAKANSEFSREEVWFRTAHDELFNPSPSESVSVPGIEAKDDSTGGRGHSGRYYPHKSKWWRHTTTKKEIGDLNALRPKIELESYTDYVFYGLDRISIRIRGRGNVPDTKKGYPNGDTSEMKAHSLPFTY</sequence>
<proteinExistence type="predicted"/>
<accession>A0A072TIX2</accession>
<dbReference type="EMBL" id="KL402807">
    <property type="protein sequence ID" value="KEH16843.1"/>
    <property type="molecule type" value="Genomic_DNA"/>
</dbReference>